<dbReference type="KEGG" id="fcy:FRACYDRAFT_246548"/>
<reference evidence="1 2" key="1">
    <citation type="submission" date="2016-09" db="EMBL/GenBank/DDBJ databases">
        <title>Extensive genetic diversity and differential bi-allelic expression allows diatom success in the polar Southern Ocean.</title>
        <authorList>
            <consortium name="DOE Joint Genome Institute"/>
            <person name="Mock T."/>
            <person name="Otillar R.P."/>
            <person name="Strauss J."/>
            <person name="Dupont C."/>
            <person name="Frickenhaus S."/>
            <person name="Maumus F."/>
            <person name="Mcmullan M."/>
            <person name="Sanges R."/>
            <person name="Schmutz J."/>
            <person name="Toseland A."/>
            <person name="Valas R."/>
            <person name="Veluchamy A."/>
            <person name="Ward B.J."/>
            <person name="Allen A."/>
            <person name="Barry K."/>
            <person name="Falciatore A."/>
            <person name="Ferrante M."/>
            <person name="Fortunato A.E."/>
            <person name="Gloeckner G."/>
            <person name="Gruber A."/>
            <person name="Hipkin R."/>
            <person name="Janech M."/>
            <person name="Kroth P."/>
            <person name="Leese F."/>
            <person name="Lindquist E."/>
            <person name="Lyon B.R."/>
            <person name="Martin J."/>
            <person name="Mayer C."/>
            <person name="Parker M."/>
            <person name="Quesneville H."/>
            <person name="Raymond J."/>
            <person name="Uhlig C."/>
            <person name="Valentin K.U."/>
            <person name="Worden A.Z."/>
            <person name="Armbrust E.V."/>
            <person name="Bowler C."/>
            <person name="Green B."/>
            <person name="Moulton V."/>
            <person name="Van Oosterhout C."/>
            <person name="Grigoriev I."/>
        </authorList>
    </citation>
    <scope>NUCLEOTIDE SEQUENCE [LARGE SCALE GENOMIC DNA]</scope>
    <source>
        <strain evidence="1 2">CCMP1102</strain>
    </source>
</reference>
<dbReference type="Proteomes" id="UP000095751">
    <property type="component" value="Unassembled WGS sequence"/>
</dbReference>
<evidence type="ECO:0000313" key="1">
    <source>
        <dbReference type="EMBL" id="OEU10737.1"/>
    </source>
</evidence>
<accession>A0A1E7EXZ5</accession>
<gene>
    <name evidence="1" type="ORF">FRACYDRAFT_246548</name>
</gene>
<dbReference type="EMBL" id="KV784370">
    <property type="protein sequence ID" value="OEU10737.1"/>
    <property type="molecule type" value="Genomic_DNA"/>
</dbReference>
<name>A0A1E7EXZ5_9STRA</name>
<organism evidence="1 2">
    <name type="scientific">Fragilariopsis cylindrus CCMP1102</name>
    <dbReference type="NCBI Taxonomy" id="635003"/>
    <lineage>
        <taxon>Eukaryota</taxon>
        <taxon>Sar</taxon>
        <taxon>Stramenopiles</taxon>
        <taxon>Ochrophyta</taxon>
        <taxon>Bacillariophyta</taxon>
        <taxon>Bacillariophyceae</taxon>
        <taxon>Bacillariophycidae</taxon>
        <taxon>Bacillariales</taxon>
        <taxon>Bacillariaceae</taxon>
        <taxon>Fragilariopsis</taxon>
    </lineage>
</organism>
<keyword evidence="2" id="KW-1185">Reference proteome</keyword>
<dbReference type="InParanoid" id="A0A1E7EXZ5"/>
<protein>
    <submittedName>
        <fullName evidence="1">Uncharacterized protein</fullName>
    </submittedName>
</protein>
<dbReference type="AlphaFoldDB" id="A0A1E7EXZ5"/>
<evidence type="ECO:0000313" key="2">
    <source>
        <dbReference type="Proteomes" id="UP000095751"/>
    </source>
</evidence>
<proteinExistence type="predicted"/>
<sequence length="172" mass="19011">MTIKEANDNARAKDAVAVELESTSSPTEDPTNQKFFSDDKLILGRWVLVNSEGFLSFDSGEMTITRRVNEVTGMVEYHANKWMKMRLCGCCPISESGTTMIRFTSNGTFTVMINAKAMGVDKDIPGNGSRVGNMFTIECKVGGITSTEEMVFQGDKCRVKGKDVTHEFERVA</sequence>